<comment type="caution">
    <text evidence="1">The sequence shown here is derived from an EMBL/GenBank/DDBJ whole genome shotgun (WGS) entry which is preliminary data.</text>
</comment>
<keyword evidence="2" id="KW-1185">Reference proteome</keyword>
<protein>
    <submittedName>
        <fullName evidence="1">Uncharacterized protein</fullName>
    </submittedName>
</protein>
<dbReference type="EMBL" id="MU006712">
    <property type="protein sequence ID" value="KAF2628799.1"/>
    <property type="molecule type" value="Genomic_DNA"/>
</dbReference>
<evidence type="ECO:0000313" key="1">
    <source>
        <dbReference type="EMBL" id="KAF2628799.1"/>
    </source>
</evidence>
<gene>
    <name evidence="1" type="ORF">BU25DRAFT_409828</name>
</gene>
<sequence>MKYRSAVSSKRYNHERQDDYHDKGKSKTLLYMQEKGFERPIDIWFDNLMHIMALKV</sequence>
<accession>A0ACB6S5Y0</accession>
<name>A0ACB6S5Y0_9PLEO</name>
<evidence type="ECO:0000313" key="2">
    <source>
        <dbReference type="Proteomes" id="UP000799754"/>
    </source>
</evidence>
<reference evidence="1" key="1">
    <citation type="journal article" date="2020" name="Stud. Mycol.">
        <title>101 Dothideomycetes genomes: a test case for predicting lifestyles and emergence of pathogens.</title>
        <authorList>
            <person name="Haridas S."/>
            <person name="Albert R."/>
            <person name="Binder M."/>
            <person name="Bloem J."/>
            <person name="Labutti K."/>
            <person name="Salamov A."/>
            <person name="Andreopoulos B."/>
            <person name="Baker S."/>
            <person name="Barry K."/>
            <person name="Bills G."/>
            <person name="Bluhm B."/>
            <person name="Cannon C."/>
            <person name="Castanera R."/>
            <person name="Culley D."/>
            <person name="Daum C."/>
            <person name="Ezra D."/>
            <person name="Gonzalez J."/>
            <person name="Henrissat B."/>
            <person name="Kuo A."/>
            <person name="Liang C."/>
            <person name="Lipzen A."/>
            <person name="Lutzoni F."/>
            <person name="Magnuson J."/>
            <person name="Mondo S."/>
            <person name="Nolan M."/>
            <person name="Ohm R."/>
            <person name="Pangilinan J."/>
            <person name="Park H.-J."/>
            <person name="Ramirez L."/>
            <person name="Alfaro M."/>
            <person name="Sun H."/>
            <person name="Tritt A."/>
            <person name="Yoshinaga Y."/>
            <person name="Zwiers L.-H."/>
            <person name="Turgeon B."/>
            <person name="Goodwin S."/>
            <person name="Spatafora J."/>
            <person name="Crous P."/>
            <person name="Grigoriev I."/>
        </authorList>
    </citation>
    <scope>NUCLEOTIDE SEQUENCE</scope>
    <source>
        <strain evidence="1">CBS 525.71</strain>
    </source>
</reference>
<dbReference type="Proteomes" id="UP000799754">
    <property type="component" value="Unassembled WGS sequence"/>
</dbReference>
<organism evidence="1 2">
    <name type="scientific">Macroventuria anomochaeta</name>
    <dbReference type="NCBI Taxonomy" id="301207"/>
    <lineage>
        <taxon>Eukaryota</taxon>
        <taxon>Fungi</taxon>
        <taxon>Dikarya</taxon>
        <taxon>Ascomycota</taxon>
        <taxon>Pezizomycotina</taxon>
        <taxon>Dothideomycetes</taxon>
        <taxon>Pleosporomycetidae</taxon>
        <taxon>Pleosporales</taxon>
        <taxon>Pleosporineae</taxon>
        <taxon>Didymellaceae</taxon>
        <taxon>Macroventuria</taxon>
    </lineage>
</organism>
<proteinExistence type="predicted"/>